<dbReference type="GO" id="GO:0008168">
    <property type="term" value="F:methyltransferase activity"/>
    <property type="evidence" value="ECO:0007669"/>
    <property type="project" value="UniProtKB-KW"/>
</dbReference>
<dbReference type="Pfam" id="PF04672">
    <property type="entry name" value="Methyltransf_19"/>
    <property type="match status" value="1"/>
</dbReference>
<dbReference type="RefSeq" id="WP_196194724.1">
    <property type="nucleotide sequence ID" value="NZ_JADPRT010000006.1"/>
</dbReference>
<evidence type="ECO:0000313" key="3">
    <source>
        <dbReference type="Proteomes" id="UP000657385"/>
    </source>
</evidence>
<gene>
    <name evidence="2" type="ORF">I2501_16050</name>
</gene>
<dbReference type="GO" id="GO:0032259">
    <property type="term" value="P:methylation"/>
    <property type="evidence" value="ECO:0007669"/>
    <property type="project" value="UniProtKB-KW"/>
</dbReference>
<comment type="caution">
    <text evidence="2">The sequence shown here is derived from an EMBL/GenBank/DDBJ whole genome shotgun (WGS) entry which is preliminary data.</text>
</comment>
<dbReference type="Gene3D" id="3.40.50.150">
    <property type="entry name" value="Vaccinia Virus protein VP39"/>
    <property type="match status" value="1"/>
</dbReference>
<dbReference type="AlphaFoldDB" id="A0A931B6H4"/>
<dbReference type="PIRSF" id="PIRSF017393">
    <property type="entry name" value="MTase_SAV2177"/>
    <property type="match status" value="1"/>
</dbReference>
<organism evidence="2 3">
    <name type="scientific">Streptacidiphilus fuscans</name>
    <dbReference type="NCBI Taxonomy" id="2789292"/>
    <lineage>
        <taxon>Bacteria</taxon>
        <taxon>Bacillati</taxon>
        <taxon>Actinomycetota</taxon>
        <taxon>Actinomycetes</taxon>
        <taxon>Kitasatosporales</taxon>
        <taxon>Streptomycetaceae</taxon>
        <taxon>Streptacidiphilus</taxon>
    </lineage>
</organism>
<dbReference type="InterPro" id="IPR006764">
    <property type="entry name" value="SAM_dep_MeTrfase_SAV2177_type"/>
</dbReference>
<evidence type="ECO:0000256" key="1">
    <source>
        <dbReference type="SAM" id="MobiDB-lite"/>
    </source>
</evidence>
<dbReference type="InterPro" id="IPR029063">
    <property type="entry name" value="SAM-dependent_MTases_sf"/>
</dbReference>
<keyword evidence="2" id="KW-0489">Methyltransferase</keyword>
<evidence type="ECO:0000313" key="2">
    <source>
        <dbReference type="EMBL" id="MBF9069537.1"/>
    </source>
</evidence>
<keyword evidence="3" id="KW-1185">Reference proteome</keyword>
<sequence length="277" mass="29945">MSEENAQENRQESGPENGQTPAALDPNVPSTARVYDYLLGGKDNFASDRAAAEHLLSAQPTARDIAQANRRFLVRAVRLLAESGIRQFVDIGAGIPTSPNVHEIVREHQPDARIVYVDNDPVVLAHTRALRATTGVTALDGDLRRPDEMLGQLRESGVIDFSQPVGLLLISVMHFVRREEDPAAVIRAYTEPLAAGSHMVMSVATGGTLSDEEIAKAESAYAHASSALTLYRPADVAGWLEPYELLEPGLVSYYKWRAEEIEPGGLGAPLAAVARIS</sequence>
<feature type="region of interest" description="Disordered" evidence="1">
    <location>
        <begin position="1"/>
        <end position="28"/>
    </location>
</feature>
<reference evidence="2" key="1">
    <citation type="submission" date="2020-11" db="EMBL/GenBank/DDBJ databases">
        <title>Isolation and identification of active actinomycetes.</title>
        <authorList>
            <person name="Yu B."/>
        </authorList>
    </citation>
    <scope>NUCLEOTIDE SEQUENCE</scope>
    <source>
        <strain evidence="2">NEAU-YB345</strain>
    </source>
</reference>
<dbReference type="SUPFAM" id="SSF53335">
    <property type="entry name" value="S-adenosyl-L-methionine-dependent methyltransferases"/>
    <property type="match status" value="1"/>
</dbReference>
<accession>A0A931B6H4</accession>
<name>A0A931B6H4_9ACTN</name>
<dbReference type="EMBL" id="JADPRT010000006">
    <property type="protein sequence ID" value="MBF9069537.1"/>
    <property type="molecule type" value="Genomic_DNA"/>
</dbReference>
<keyword evidence="2" id="KW-0808">Transferase</keyword>
<protein>
    <submittedName>
        <fullName evidence="2">SAM-dependent methyltransferase</fullName>
    </submittedName>
</protein>
<dbReference type="Proteomes" id="UP000657385">
    <property type="component" value="Unassembled WGS sequence"/>
</dbReference>
<proteinExistence type="predicted"/>